<protein>
    <submittedName>
        <fullName evidence="1">Uncharacterized protein</fullName>
    </submittedName>
</protein>
<evidence type="ECO:0000313" key="1">
    <source>
        <dbReference type="EMBL" id="AWN05078.1"/>
    </source>
</evidence>
<dbReference type="Proteomes" id="UP000246494">
    <property type="component" value="Segment"/>
</dbReference>
<dbReference type="KEGG" id="vg:77930536"/>
<proteinExistence type="predicted"/>
<gene>
    <name evidence="1" type="primary">54</name>
    <name evidence="1" type="ORF">SEA_EASLEY_54</name>
</gene>
<reference evidence="2" key="1">
    <citation type="submission" date="2018-04" db="EMBL/GenBank/DDBJ databases">
        <authorList>
            <person name="Go L.Y."/>
            <person name="Mitchell J.A."/>
        </authorList>
    </citation>
    <scope>NUCLEOTIDE SEQUENCE [LARGE SCALE GENOMIC DNA]</scope>
</reference>
<sequence length="62" mass="6853">MTYGMFALIDRDDVLEPEDHTSLHAAILRAHSSIWAGRHWVIVDPAGRYAATPATQPTPEPV</sequence>
<organism evidence="1 2">
    <name type="scientific">Gordonia phage Easley</name>
    <dbReference type="NCBI Taxonomy" id="2182395"/>
    <lineage>
        <taxon>Viruses</taxon>
        <taxon>Duplodnaviria</taxon>
        <taxon>Heunggongvirae</taxon>
        <taxon>Uroviricota</taxon>
        <taxon>Caudoviricetes</taxon>
        <taxon>Beenievirus</taxon>
        <taxon>Beenievirus easley</taxon>
    </lineage>
</organism>
<accession>A0A2U8UNA5</accession>
<dbReference type="RefSeq" id="YP_010654686.1">
    <property type="nucleotide sequence ID" value="NC_070814.1"/>
</dbReference>
<dbReference type="GeneID" id="77930536"/>
<name>A0A2U8UNA5_9CAUD</name>
<evidence type="ECO:0000313" key="2">
    <source>
        <dbReference type="Proteomes" id="UP000246494"/>
    </source>
</evidence>
<dbReference type="EMBL" id="MH155867">
    <property type="protein sequence ID" value="AWN05078.1"/>
    <property type="molecule type" value="Genomic_DNA"/>
</dbReference>
<keyword evidence="2" id="KW-1185">Reference proteome</keyword>